<dbReference type="EMBL" id="KV745053">
    <property type="protein sequence ID" value="OCK78545.1"/>
    <property type="molecule type" value="Genomic_DNA"/>
</dbReference>
<keyword evidence="3" id="KW-1185">Reference proteome</keyword>
<protein>
    <submittedName>
        <fullName evidence="2">Uncharacterized protein</fullName>
    </submittedName>
</protein>
<proteinExistence type="predicted"/>
<evidence type="ECO:0000313" key="2">
    <source>
        <dbReference type="EMBL" id="OCK78545.1"/>
    </source>
</evidence>
<gene>
    <name evidence="2" type="ORF">K432DRAFT_457552</name>
</gene>
<evidence type="ECO:0000256" key="1">
    <source>
        <dbReference type="SAM" id="MobiDB-lite"/>
    </source>
</evidence>
<name>A0A8E2JDF9_9PEZI</name>
<feature type="compositionally biased region" description="Basic and acidic residues" evidence="1">
    <location>
        <begin position="151"/>
        <end position="168"/>
    </location>
</feature>
<feature type="region of interest" description="Disordered" evidence="1">
    <location>
        <begin position="149"/>
        <end position="178"/>
    </location>
</feature>
<evidence type="ECO:0000313" key="3">
    <source>
        <dbReference type="Proteomes" id="UP000250266"/>
    </source>
</evidence>
<dbReference type="Proteomes" id="UP000250266">
    <property type="component" value="Unassembled WGS sequence"/>
</dbReference>
<accession>A0A8E2JDF9</accession>
<sequence>MTISITPPRNSQATPQTPQSVRVQRDNGDVPDSQTPLERQEAQPMRPNKRVRLAEEAENDEYGNEDQSTRPRIERRNLGIPPGQAQLGELDHGGITPLYISLFDDLDLPPSVTRRDRRNDKSNLFIRAIGGLMLSKIMLIKFLSSVSGVPPEEKQEGLGGARRERGDQVFRSSRRRIQ</sequence>
<dbReference type="AlphaFoldDB" id="A0A8E2JDF9"/>
<reference evidence="2 3" key="1">
    <citation type="journal article" date="2016" name="Nat. Commun.">
        <title>Ectomycorrhizal ecology is imprinted in the genome of the dominant symbiotic fungus Cenococcum geophilum.</title>
        <authorList>
            <consortium name="DOE Joint Genome Institute"/>
            <person name="Peter M."/>
            <person name="Kohler A."/>
            <person name="Ohm R.A."/>
            <person name="Kuo A."/>
            <person name="Krutzmann J."/>
            <person name="Morin E."/>
            <person name="Arend M."/>
            <person name="Barry K.W."/>
            <person name="Binder M."/>
            <person name="Choi C."/>
            <person name="Clum A."/>
            <person name="Copeland A."/>
            <person name="Grisel N."/>
            <person name="Haridas S."/>
            <person name="Kipfer T."/>
            <person name="LaButti K."/>
            <person name="Lindquist E."/>
            <person name="Lipzen A."/>
            <person name="Maire R."/>
            <person name="Meier B."/>
            <person name="Mihaltcheva S."/>
            <person name="Molinier V."/>
            <person name="Murat C."/>
            <person name="Poggeler S."/>
            <person name="Quandt C.A."/>
            <person name="Sperisen C."/>
            <person name="Tritt A."/>
            <person name="Tisserant E."/>
            <person name="Crous P.W."/>
            <person name="Henrissat B."/>
            <person name="Nehls U."/>
            <person name="Egli S."/>
            <person name="Spatafora J.W."/>
            <person name="Grigoriev I.V."/>
            <person name="Martin F.M."/>
        </authorList>
    </citation>
    <scope>NUCLEOTIDE SEQUENCE [LARGE SCALE GENOMIC DNA]</scope>
    <source>
        <strain evidence="2 3">CBS 459.81</strain>
    </source>
</reference>
<feature type="region of interest" description="Disordered" evidence="1">
    <location>
        <begin position="1"/>
        <end position="81"/>
    </location>
</feature>
<feature type="compositionally biased region" description="Basic and acidic residues" evidence="1">
    <location>
        <begin position="67"/>
        <end position="77"/>
    </location>
</feature>
<organism evidence="2 3">
    <name type="scientific">Lepidopterella palustris CBS 459.81</name>
    <dbReference type="NCBI Taxonomy" id="1314670"/>
    <lineage>
        <taxon>Eukaryota</taxon>
        <taxon>Fungi</taxon>
        <taxon>Dikarya</taxon>
        <taxon>Ascomycota</taxon>
        <taxon>Pezizomycotina</taxon>
        <taxon>Dothideomycetes</taxon>
        <taxon>Pleosporomycetidae</taxon>
        <taxon>Mytilinidiales</taxon>
        <taxon>Argynnaceae</taxon>
        <taxon>Lepidopterella</taxon>
    </lineage>
</organism>
<feature type="compositionally biased region" description="Polar residues" evidence="1">
    <location>
        <begin position="1"/>
        <end position="22"/>
    </location>
</feature>